<proteinExistence type="predicted"/>
<accession>A0A150IML3</accession>
<dbReference type="EMBL" id="LNGF01000001">
    <property type="protein sequence ID" value="KYC48761.1"/>
    <property type="molecule type" value="Genomic_DNA"/>
</dbReference>
<feature type="coiled-coil region" evidence="1">
    <location>
        <begin position="9"/>
        <end position="43"/>
    </location>
</feature>
<gene>
    <name evidence="2" type="ORF">APG10_00231</name>
    <name evidence="3" type="ORF">APG11_00072</name>
    <name evidence="4" type="ORF">APG12_00071</name>
</gene>
<evidence type="ECO:0000313" key="3">
    <source>
        <dbReference type="EMBL" id="KYC48761.1"/>
    </source>
</evidence>
<evidence type="ECO:0000313" key="6">
    <source>
        <dbReference type="Proteomes" id="UP000092401"/>
    </source>
</evidence>
<dbReference type="Proteomes" id="UP000092403">
    <property type="component" value="Unassembled WGS sequence"/>
</dbReference>
<accession>A0A150J2H3</accession>
<dbReference type="Proteomes" id="UP000091929">
    <property type="component" value="Unassembled WGS sequence"/>
</dbReference>
<protein>
    <submittedName>
        <fullName evidence="3">Uncharacterized protein</fullName>
    </submittedName>
</protein>
<comment type="caution">
    <text evidence="3">The sequence shown here is derived from an EMBL/GenBank/DDBJ whole genome shotgun (WGS) entry which is preliminary data.</text>
</comment>
<reference evidence="5 6" key="1">
    <citation type="journal article" date="2016" name="ISME J.">
        <title>Chasing the elusive Euryarchaeota class WSA2: genomes reveal a uniquely fastidious methyl-reducing methanogen.</title>
        <authorList>
            <person name="Nobu M.K."/>
            <person name="Narihiro T."/>
            <person name="Kuroda K."/>
            <person name="Mei R."/>
            <person name="Liu W.T."/>
        </authorList>
    </citation>
    <scope>NUCLEOTIDE SEQUENCE [LARGE SCALE GENOMIC DNA]</scope>
    <source>
        <strain evidence="2">B03fssc0709_Meth_Bin005</strain>
        <strain evidence="3">B15fssc0709_Meth_Bin003</strain>
        <strain evidence="4">BMIXfssc0709_Meth_Bin006</strain>
    </source>
</reference>
<evidence type="ECO:0000256" key="1">
    <source>
        <dbReference type="SAM" id="Coils"/>
    </source>
</evidence>
<evidence type="ECO:0000313" key="2">
    <source>
        <dbReference type="EMBL" id="KYC46128.1"/>
    </source>
</evidence>
<name>A0A150IUS3_9EURY</name>
<sequence>MTYVEIQKNNFETTALQSLLQRIEILEKELEELKKSSELIVEDKGAKLIIQGIIQSLKSKDIKEIDVIDLHTKSNLPLIQISKIMEELETEGMVKEIE</sequence>
<organism evidence="3 5">
    <name type="scientific">Candidatus Methanofastidiosum methylothiophilum</name>
    <dbReference type="NCBI Taxonomy" id="1705564"/>
    <lineage>
        <taxon>Archaea</taxon>
        <taxon>Methanobacteriati</taxon>
        <taxon>Methanobacteriota</taxon>
        <taxon>Stenosarchaea group</taxon>
        <taxon>Candidatus Methanofastidiosia</taxon>
        <taxon>Candidatus Methanofastidiosales</taxon>
        <taxon>Candidatus Methanofastidiosaceae</taxon>
        <taxon>Candidatus Methanofastidiosum</taxon>
    </lineage>
</organism>
<dbReference type="AlphaFoldDB" id="A0A150IUS3"/>
<dbReference type="EMBL" id="LNJC01000001">
    <property type="protein sequence ID" value="KYC51409.1"/>
    <property type="molecule type" value="Genomic_DNA"/>
</dbReference>
<dbReference type="Proteomes" id="UP000092401">
    <property type="component" value="Unassembled WGS sequence"/>
</dbReference>
<dbReference type="EMBL" id="LNGE01000004">
    <property type="protein sequence ID" value="KYC46128.1"/>
    <property type="molecule type" value="Genomic_DNA"/>
</dbReference>
<evidence type="ECO:0000313" key="5">
    <source>
        <dbReference type="Proteomes" id="UP000091929"/>
    </source>
</evidence>
<accession>A0A150IUS3</accession>
<evidence type="ECO:0000313" key="4">
    <source>
        <dbReference type="EMBL" id="KYC51409.1"/>
    </source>
</evidence>
<keyword evidence="1" id="KW-0175">Coiled coil</keyword>